<reference evidence="2 3" key="1">
    <citation type="submission" date="2024-06" db="EMBL/GenBank/DDBJ databases">
        <title>A chromosome level genome sequence of Diviner's sage (Salvia divinorum).</title>
        <authorList>
            <person name="Ford S.A."/>
            <person name="Ro D.-K."/>
            <person name="Ness R.W."/>
            <person name="Phillips M.A."/>
        </authorList>
    </citation>
    <scope>NUCLEOTIDE SEQUENCE [LARGE SCALE GENOMIC DNA]</scope>
    <source>
        <strain evidence="2">SAF-2024a</strain>
        <tissue evidence="2">Leaf</tissue>
    </source>
</reference>
<name>A0ABD1I271_SALDI</name>
<evidence type="ECO:0000256" key="1">
    <source>
        <dbReference type="SAM" id="Phobius"/>
    </source>
</evidence>
<keyword evidence="1" id="KW-0472">Membrane</keyword>
<gene>
    <name evidence="2" type="ORF">AAHA92_05375</name>
</gene>
<keyword evidence="1" id="KW-0812">Transmembrane</keyword>
<comment type="caution">
    <text evidence="2">The sequence shown here is derived from an EMBL/GenBank/DDBJ whole genome shotgun (WGS) entry which is preliminary data.</text>
</comment>
<feature type="transmembrane region" description="Helical" evidence="1">
    <location>
        <begin position="20"/>
        <end position="38"/>
    </location>
</feature>
<evidence type="ECO:0000313" key="3">
    <source>
        <dbReference type="Proteomes" id="UP001567538"/>
    </source>
</evidence>
<dbReference type="AlphaFoldDB" id="A0ABD1I271"/>
<sequence>MTQKIVIKVCLDGRRYLPKPLKIVIYMLKLIFPYDIIWKRRISTAKLRKKAMEIAVVSKGVESVTFEIDEKNQLVVTGKDIDTVKLTKSLRRNVGFAHILSLD</sequence>
<organism evidence="2 3">
    <name type="scientific">Salvia divinorum</name>
    <name type="common">Maria pastora</name>
    <name type="synonym">Diviner's sage</name>
    <dbReference type="NCBI Taxonomy" id="28513"/>
    <lineage>
        <taxon>Eukaryota</taxon>
        <taxon>Viridiplantae</taxon>
        <taxon>Streptophyta</taxon>
        <taxon>Embryophyta</taxon>
        <taxon>Tracheophyta</taxon>
        <taxon>Spermatophyta</taxon>
        <taxon>Magnoliopsida</taxon>
        <taxon>eudicotyledons</taxon>
        <taxon>Gunneridae</taxon>
        <taxon>Pentapetalae</taxon>
        <taxon>asterids</taxon>
        <taxon>lamiids</taxon>
        <taxon>Lamiales</taxon>
        <taxon>Lamiaceae</taxon>
        <taxon>Nepetoideae</taxon>
        <taxon>Mentheae</taxon>
        <taxon>Salviinae</taxon>
        <taxon>Salvia</taxon>
        <taxon>Salvia subgen. Calosphace</taxon>
    </lineage>
</organism>
<keyword evidence="3" id="KW-1185">Reference proteome</keyword>
<accession>A0ABD1I271</accession>
<dbReference type="EMBL" id="JBEAFC010000003">
    <property type="protein sequence ID" value="KAL1562845.1"/>
    <property type="molecule type" value="Genomic_DNA"/>
</dbReference>
<dbReference type="InterPro" id="IPR044296">
    <property type="entry name" value="HIPP46"/>
</dbReference>
<dbReference type="PANTHER" id="PTHR46371">
    <property type="entry name" value="OS04G0464100 PROTEIN"/>
    <property type="match status" value="1"/>
</dbReference>
<keyword evidence="1" id="KW-1133">Transmembrane helix</keyword>
<protein>
    <recommendedName>
        <fullName evidence="4">HMA domain-containing protein</fullName>
    </recommendedName>
</protein>
<evidence type="ECO:0008006" key="4">
    <source>
        <dbReference type="Google" id="ProtNLM"/>
    </source>
</evidence>
<dbReference type="Gene3D" id="3.30.70.100">
    <property type="match status" value="1"/>
</dbReference>
<proteinExistence type="predicted"/>
<evidence type="ECO:0000313" key="2">
    <source>
        <dbReference type="EMBL" id="KAL1562845.1"/>
    </source>
</evidence>
<dbReference type="Proteomes" id="UP001567538">
    <property type="component" value="Unassembled WGS sequence"/>
</dbReference>